<name>A0A090GLM0_MESPL</name>
<proteinExistence type="predicted"/>
<dbReference type="EMBL" id="CCNB01000013">
    <property type="protein sequence ID" value="CDX37420.1"/>
    <property type="molecule type" value="Genomic_DNA"/>
</dbReference>
<dbReference type="Proteomes" id="UP000046373">
    <property type="component" value="Unassembled WGS sequence"/>
</dbReference>
<organism evidence="1 2">
    <name type="scientific">Mesorhizobium plurifarium</name>
    <dbReference type="NCBI Taxonomy" id="69974"/>
    <lineage>
        <taxon>Bacteria</taxon>
        <taxon>Pseudomonadati</taxon>
        <taxon>Pseudomonadota</taxon>
        <taxon>Alphaproteobacteria</taxon>
        <taxon>Hyphomicrobiales</taxon>
        <taxon>Phyllobacteriaceae</taxon>
        <taxon>Mesorhizobium</taxon>
    </lineage>
</organism>
<sequence>MRNTDLNRARLPIPPSGLVGAHVSGQTICVNALFSSALALPVIALPATPAIGETGGGSFPLPVTIRGEDAGRQVRGGADADRVGFRLSLGARRS</sequence>
<evidence type="ECO:0000313" key="1">
    <source>
        <dbReference type="EMBL" id="CDX37420.1"/>
    </source>
</evidence>
<gene>
    <name evidence="1" type="ORF">MPLDJ20_200048</name>
</gene>
<accession>A0A090GLM0</accession>
<protein>
    <submittedName>
        <fullName evidence="1">Uncharacterized protein</fullName>
    </submittedName>
</protein>
<reference evidence="1 2" key="1">
    <citation type="submission" date="2014-08" db="EMBL/GenBank/DDBJ databases">
        <authorList>
            <person name="Moulin Lionel"/>
        </authorList>
    </citation>
    <scope>NUCLEOTIDE SEQUENCE [LARGE SCALE GENOMIC DNA]</scope>
</reference>
<dbReference type="AlphaFoldDB" id="A0A090GLM0"/>
<evidence type="ECO:0000313" key="2">
    <source>
        <dbReference type="Proteomes" id="UP000046373"/>
    </source>
</evidence>